<comment type="catalytic activity">
    <reaction evidence="8 9">
        <text>(R)-4'-phosphopantetheine + ATP + H(+) = 3'-dephospho-CoA + diphosphate</text>
        <dbReference type="Rhea" id="RHEA:19801"/>
        <dbReference type="ChEBI" id="CHEBI:15378"/>
        <dbReference type="ChEBI" id="CHEBI:30616"/>
        <dbReference type="ChEBI" id="CHEBI:33019"/>
        <dbReference type="ChEBI" id="CHEBI:57328"/>
        <dbReference type="ChEBI" id="CHEBI:61723"/>
        <dbReference type="EC" id="2.7.7.3"/>
    </reaction>
</comment>
<comment type="function">
    <text evidence="9">Reversibly transfers an adenylyl group from ATP to 4'-phosphopantetheine, yielding dephospho-CoA (dPCoA) and pyrophosphate.</text>
</comment>
<evidence type="ECO:0000256" key="3">
    <source>
        <dbReference type="ARBA" id="ARBA00022695"/>
    </source>
</evidence>
<dbReference type="SUPFAM" id="SSF52374">
    <property type="entry name" value="Nucleotidylyl transferase"/>
    <property type="match status" value="1"/>
</dbReference>
<dbReference type="NCBIfam" id="TIGR00125">
    <property type="entry name" value="cyt_tran_rel"/>
    <property type="match status" value="1"/>
</dbReference>
<sequence>MIKRAVFPGSFDPITRGHENIIRRALPLFDEIIVAIGLNIEKKNYFDLNDRIRWIQMVFADCPRIKVDSYSGLTVDYCRDVSASFILRGLRTSADFEFERTVGQVNKKLYPDIETVFLLTTPDYTSINSSIVRDVYKNGGDVSIFIPDAVKLPVTGKNK</sequence>
<feature type="binding site" evidence="9">
    <location>
        <begin position="89"/>
        <end position="91"/>
    </location>
    <ligand>
        <name>ATP</name>
        <dbReference type="ChEBI" id="CHEBI:30616"/>
    </ligand>
</feature>
<comment type="similarity">
    <text evidence="9">Belongs to the bacterial CoaD family.</text>
</comment>
<keyword evidence="4 9" id="KW-0547">Nucleotide-binding</keyword>
<comment type="pathway">
    <text evidence="9">Cofactor biosynthesis; coenzyme A biosynthesis; CoA from (R)-pantothenate: step 4/5.</text>
</comment>
<comment type="subunit">
    <text evidence="9">Homohexamer.</text>
</comment>
<dbReference type="Pfam" id="PF01467">
    <property type="entry name" value="CTP_transf_like"/>
    <property type="match status" value="1"/>
</dbReference>
<evidence type="ECO:0000256" key="6">
    <source>
        <dbReference type="ARBA" id="ARBA00022842"/>
    </source>
</evidence>
<feature type="binding site" evidence="9">
    <location>
        <begin position="124"/>
        <end position="130"/>
    </location>
    <ligand>
        <name>ATP</name>
        <dbReference type="ChEBI" id="CHEBI:30616"/>
    </ligand>
</feature>
<dbReference type="HAMAP" id="MF_00151">
    <property type="entry name" value="PPAT_bact"/>
    <property type="match status" value="1"/>
</dbReference>
<dbReference type="GO" id="GO:0015937">
    <property type="term" value="P:coenzyme A biosynthetic process"/>
    <property type="evidence" value="ECO:0007669"/>
    <property type="project" value="UniProtKB-UniRule"/>
</dbReference>
<evidence type="ECO:0000256" key="2">
    <source>
        <dbReference type="ARBA" id="ARBA00022679"/>
    </source>
</evidence>
<evidence type="ECO:0000256" key="5">
    <source>
        <dbReference type="ARBA" id="ARBA00022840"/>
    </source>
</evidence>
<dbReference type="PATRIC" id="fig|1678841.3.peg.743"/>
<dbReference type="GO" id="GO:0004595">
    <property type="term" value="F:pantetheine-phosphate adenylyltransferase activity"/>
    <property type="evidence" value="ECO:0007669"/>
    <property type="project" value="UniProtKB-UniRule"/>
</dbReference>
<keyword evidence="1 9" id="KW-0963">Cytoplasm</keyword>
<dbReference type="Gene3D" id="3.40.50.620">
    <property type="entry name" value="HUPs"/>
    <property type="match status" value="1"/>
</dbReference>
<evidence type="ECO:0000313" key="11">
    <source>
        <dbReference type="EMBL" id="GAP42524.1"/>
    </source>
</evidence>
<evidence type="ECO:0000256" key="1">
    <source>
        <dbReference type="ARBA" id="ARBA00022490"/>
    </source>
</evidence>
<evidence type="ECO:0000256" key="7">
    <source>
        <dbReference type="ARBA" id="ARBA00022993"/>
    </source>
</evidence>
<accession>A0A0S7BQ38</accession>
<evidence type="ECO:0000256" key="8">
    <source>
        <dbReference type="ARBA" id="ARBA00029346"/>
    </source>
</evidence>
<feature type="binding site" evidence="9">
    <location>
        <begin position="10"/>
        <end position="11"/>
    </location>
    <ligand>
        <name>ATP</name>
        <dbReference type="ChEBI" id="CHEBI:30616"/>
    </ligand>
</feature>
<dbReference type="PRINTS" id="PR01020">
    <property type="entry name" value="LPSBIOSNTHSS"/>
</dbReference>
<feature type="binding site" evidence="9">
    <location>
        <position position="99"/>
    </location>
    <ligand>
        <name>ATP</name>
        <dbReference type="ChEBI" id="CHEBI:30616"/>
    </ligand>
</feature>
<organism evidence="11">
    <name type="scientific">Lentimicrobium saccharophilum</name>
    <dbReference type="NCBI Taxonomy" id="1678841"/>
    <lineage>
        <taxon>Bacteria</taxon>
        <taxon>Pseudomonadati</taxon>
        <taxon>Bacteroidota</taxon>
        <taxon>Bacteroidia</taxon>
        <taxon>Bacteroidales</taxon>
        <taxon>Lentimicrobiaceae</taxon>
        <taxon>Lentimicrobium</taxon>
    </lineage>
</organism>
<evidence type="ECO:0000259" key="10">
    <source>
        <dbReference type="Pfam" id="PF01467"/>
    </source>
</evidence>
<dbReference type="PANTHER" id="PTHR21342">
    <property type="entry name" value="PHOSPHOPANTETHEINE ADENYLYLTRANSFERASE"/>
    <property type="match status" value="1"/>
</dbReference>
<keyword evidence="5 9" id="KW-0067">ATP-binding</keyword>
<reference evidence="11" key="1">
    <citation type="journal article" date="2015" name="Genome Announc.">
        <title>Draft Genome Sequence of Bacteroidales Strain TBC1, a Novel Isolate from a Methanogenic Wastewater Treatment System.</title>
        <authorList>
            <person name="Tourlousse D.M."/>
            <person name="Matsuura N."/>
            <person name="Sun L."/>
            <person name="Toyonaga M."/>
            <person name="Kuroda K."/>
            <person name="Ohashi A."/>
            <person name="Cruz R."/>
            <person name="Yamaguchi T."/>
            <person name="Sekiguchi Y."/>
        </authorList>
    </citation>
    <scope>NUCLEOTIDE SEQUENCE [LARGE SCALE GENOMIC DNA]</scope>
    <source>
        <strain evidence="11">TBC1</strain>
    </source>
</reference>
<keyword evidence="2 9" id="KW-0808">Transferase</keyword>
<feature type="binding site" evidence="9">
    <location>
        <position position="42"/>
    </location>
    <ligand>
        <name>substrate</name>
    </ligand>
</feature>
<evidence type="ECO:0000256" key="4">
    <source>
        <dbReference type="ARBA" id="ARBA00022741"/>
    </source>
</evidence>
<dbReference type="InterPro" id="IPR004821">
    <property type="entry name" value="Cyt_trans-like"/>
</dbReference>
<feature type="binding site" evidence="9">
    <location>
        <position position="88"/>
    </location>
    <ligand>
        <name>substrate</name>
    </ligand>
</feature>
<dbReference type="AlphaFoldDB" id="A0A0S7BQ38"/>
<feature type="domain" description="Cytidyltransferase-like" evidence="10">
    <location>
        <begin position="6"/>
        <end position="134"/>
    </location>
</feature>
<dbReference type="CDD" id="cd02163">
    <property type="entry name" value="PPAT"/>
    <property type="match status" value="1"/>
</dbReference>
<dbReference type="STRING" id="1678841.TBC1_11655"/>
<dbReference type="GO" id="GO:0005737">
    <property type="term" value="C:cytoplasm"/>
    <property type="evidence" value="ECO:0007669"/>
    <property type="project" value="UniProtKB-SubCell"/>
</dbReference>
<dbReference type="UniPathway" id="UPA00241">
    <property type="reaction ID" value="UER00355"/>
</dbReference>
<keyword evidence="7 9" id="KW-0173">Coenzyme A biosynthesis</keyword>
<gene>
    <name evidence="9" type="primary">coaD</name>
    <name evidence="11" type="ORF">TBC1_11655</name>
</gene>
<evidence type="ECO:0000313" key="12">
    <source>
        <dbReference type="Proteomes" id="UP000053091"/>
    </source>
</evidence>
<dbReference type="EC" id="2.7.7.3" evidence="9"/>
<comment type="subcellular location">
    <subcellularLocation>
        <location evidence="9">Cytoplasm</location>
    </subcellularLocation>
</comment>
<proteinExistence type="inferred from homology"/>
<evidence type="ECO:0000256" key="9">
    <source>
        <dbReference type="HAMAP-Rule" id="MF_00151"/>
    </source>
</evidence>
<dbReference type="InterPro" id="IPR014729">
    <property type="entry name" value="Rossmann-like_a/b/a_fold"/>
</dbReference>
<name>A0A0S7BQ38_9BACT</name>
<feature type="binding site" evidence="9">
    <location>
        <position position="18"/>
    </location>
    <ligand>
        <name>ATP</name>
        <dbReference type="ChEBI" id="CHEBI:30616"/>
    </ligand>
</feature>
<dbReference type="RefSeq" id="WP_082189591.1">
    <property type="nucleotide sequence ID" value="NZ_DF968182.1"/>
</dbReference>
<feature type="site" description="Transition state stabilizer" evidence="9">
    <location>
        <position position="18"/>
    </location>
</feature>
<dbReference type="EMBL" id="DF968182">
    <property type="protein sequence ID" value="GAP42524.1"/>
    <property type="molecule type" value="Genomic_DNA"/>
</dbReference>
<keyword evidence="6 9" id="KW-0460">Magnesium</keyword>
<protein>
    <recommendedName>
        <fullName evidence="9">Phosphopantetheine adenylyltransferase</fullName>
        <ecNumber evidence="9">2.7.7.3</ecNumber>
    </recommendedName>
    <alternativeName>
        <fullName evidence="9">Dephospho-CoA pyrophosphorylase</fullName>
    </alternativeName>
    <alternativeName>
        <fullName evidence="9">Pantetheine-phosphate adenylyltransferase</fullName>
        <shortName evidence="9">PPAT</shortName>
    </alternativeName>
</protein>
<feature type="binding site" evidence="9">
    <location>
        <position position="10"/>
    </location>
    <ligand>
        <name>substrate</name>
    </ligand>
</feature>
<feature type="binding site" evidence="9">
    <location>
        <position position="74"/>
    </location>
    <ligand>
        <name>substrate</name>
    </ligand>
</feature>
<comment type="cofactor">
    <cofactor evidence="9">
        <name>Mg(2+)</name>
        <dbReference type="ChEBI" id="CHEBI:18420"/>
    </cofactor>
</comment>
<dbReference type="GO" id="GO:0005524">
    <property type="term" value="F:ATP binding"/>
    <property type="evidence" value="ECO:0007669"/>
    <property type="project" value="UniProtKB-KW"/>
</dbReference>
<dbReference type="PANTHER" id="PTHR21342:SF1">
    <property type="entry name" value="PHOSPHOPANTETHEINE ADENYLYLTRANSFERASE"/>
    <property type="match status" value="1"/>
</dbReference>
<keyword evidence="12" id="KW-1185">Reference proteome</keyword>
<dbReference type="Proteomes" id="UP000053091">
    <property type="component" value="Unassembled WGS sequence"/>
</dbReference>
<dbReference type="InterPro" id="IPR001980">
    <property type="entry name" value="PPAT"/>
</dbReference>
<dbReference type="NCBIfam" id="TIGR01510">
    <property type="entry name" value="coaD_prev_kdtB"/>
    <property type="match status" value="1"/>
</dbReference>
<keyword evidence="3 9" id="KW-0548">Nucleotidyltransferase</keyword>